<keyword evidence="7" id="KW-1185">Reference proteome</keyword>
<dbReference type="InterPro" id="IPR005119">
    <property type="entry name" value="LysR_subst-bd"/>
</dbReference>
<dbReference type="RefSeq" id="WP_214153668.1">
    <property type="nucleotide sequence ID" value="NZ_JAHBAY010000001.1"/>
</dbReference>
<dbReference type="Pfam" id="PF03466">
    <property type="entry name" value="LysR_substrate"/>
    <property type="match status" value="1"/>
</dbReference>
<evidence type="ECO:0000259" key="5">
    <source>
        <dbReference type="PROSITE" id="PS50931"/>
    </source>
</evidence>
<organism evidence="6 7">
    <name type="scientific">Kineosporia corallincola</name>
    <dbReference type="NCBI Taxonomy" id="2835133"/>
    <lineage>
        <taxon>Bacteria</taxon>
        <taxon>Bacillati</taxon>
        <taxon>Actinomycetota</taxon>
        <taxon>Actinomycetes</taxon>
        <taxon>Kineosporiales</taxon>
        <taxon>Kineosporiaceae</taxon>
        <taxon>Kineosporia</taxon>
    </lineage>
</organism>
<evidence type="ECO:0000256" key="3">
    <source>
        <dbReference type="ARBA" id="ARBA00023125"/>
    </source>
</evidence>
<dbReference type="PROSITE" id="PS50931">
    <property type="entry name" value="HTH_LYSR"/>
    <property type="match status" value="1"/>
</dbReference>
<dbReference type="SUPFAM" id="SSF53850">
    <property type="entry name" value="Periplasmic binding protein-like II"/>
    <property type="match status" value="1"/>
</dbReference>
<dbReference type="Gene3D" id="3.40.190.10">
    <property type="entry name" value="Periplasmic binding protein-like II"/>
    <property type="match status" value="2"/>
</dbReference>
<name>A0ABS5TDA1_9ACTN</name>
<dbReference type="PANTHER" id="PTHR30346">
    <property type="entry name" value="TRANSCRIPTIONAL DUAL REGULATOR HCAR-RELATED"/>
    <property type="match status" value="1"/>
</dbReference>
<dbReference type="Proteomes" id="UP001197247">
    <property type="component" value="Unassembled WGS sequence"/>
</dbReference>
<evidence type="ECO:0000256" key="4">
    <source>
        <dbReference type="ARBA" id="ARBA00023163"/>
    </source>
</evidence>
<feature type="domain" description="HTH lysR-type" evidence="5">
    <location>
        <begin position="4"/>
        <end position="61"/>
    </location>
</feature>
<dbReference type="InterPro" id="IPR036388">
    <property type="entry name" value="WH-like_DNA-bd_sf"/>
</dbReference>
<dbReference type="Gene3D" id="1.10.10.10">
    <property type="entry name" value="Winged helix-like DNA-binding domain superfamily/Winged helix DNA-binding domain"/>
    <property type="match status" value="1"/>
</dbReference>
<keyword evidence="3" id="KW-0238">DNA-binding</keyword>
<reference evidence="6 7" key="1">
    <citation type="submission" date="2021-05" db="EMBL/GenBank/DDBJ databases">
        <title>Kineosporia and Streptomyces sp. nov. two new marine actinobacteria isolated from Coral.</title>
        <authorList>
            <person name="Buangrab K."/>
            <person name="Sutthacheep M."/>
            <person name="Yeemin T."/>
            <person name="Harunari E."/>
            <person name="Igarashi Y."/>
            <person name="Kanchanasin P."/>
            <person name="Tanasupawat S."/>
            <person name="Phongsopitanun W."/>
        </authorList>
    </citation>
    <scope>NUCLEOTIDE SEQUENCE [LARGE SCALE GENOMIC DNA]</scope>
    <source>
        <strain evidence="6 7">J2-2</strain>
    </source>
</reference>
<sequence length="289" mass="31581">MDDLELRLVRYFTVVAEHRNFGRAAAELHLAQPSLSRQIQRLEQRLGVLLLDRTPQGALLTEAGKAFLPEAQELLRLARRAARTARAHAPAGRITVGYLEDLVITPAVRELRRRHPEAEIGTRHLDCRALPTFEAGGVDVLVARTPLPFPHDGVRTTVLYEEPRVLVVPDGHPLASRTSVSMDDLADEQPIGCPATTAWGSYQLFGPGPLPDSVESYQDKLELVASGRAVMVLPAGDRRRVLRADLVAVPLHGVAPSQVVTAGRSDEANPLVRGFRQVAVELLGRPQSV</sequence>
<keyword evidence="2" id="KW-0805">Transcription regulation</keyword>
<protein>
    <submittedName>
        <fullName evidence="6">LysR family transcriptional regulator</fullName>
    </submittedName>
</protein>
<proteinExistence type="inferred from homology"/>
<dbReference type="SUPFAM" id="SSF46785">
    <property type="entry name" value="Winged helix' DNA-binding domain"/>
    <property type="match status" value="1"/>
</dbReference>
<evidence type="ECO:0000256" key="2">
    <source>
        <dbReference type="ARBA" id="ARBA00023015"/>
    </source>
</evidence>
<evidence type="ECO:0000256" key="1">
    <source>
        <dbReference type="ARBA" id="ARBA00009437"/>
    </source>
</evidence>
<keyword evidence="4" id="KW-0804">Transcription</keyword>
<evidence type="ECO:0000313" key="6">
    <source>
        <dbReference type="EMBL" id="MBT0767604.1"/>
    </source>
</evidence>
<comment type="similarity">
    <text evidence="1">Belongs to the LysR transcriptional regulatory family.</text>
</comment>
<dbReference type="PANTHER" id="PTHR30346:SF0">
    <property type="entry name" value="HCA OPERON TRANSCRIPTIONAL ACTIVATOR HCAR"/>
    <property type="match status" value="1"/>
</dbReference>
<dbReference type="EMBL" id="JAHBAY010000001">
    <property type="protein sequence ID" value="MBT0767604.1"/>
    <property type="molecule type" value="Genomic_DNA"/>
</dbReference>
<accession>A0ABS5TDA1</accession>
<dbReference type="PRINTS" id="PR00039">
    <property type="entry name" value="HTHLYSR"/>
</dbReference>
<evidence type="ECO:0000313" key="7">
    <source>
        <dbReference type="Proteomes" id="UP001197247"/>
    </source>
</evidence>
<gene>
    <name evidence="6" type="ORF">KIH74_01625</name>
</gene>
<comment type="caution">
    <text evidence="6">The sequence shown here is derived from an EMBL/GenBank/DDBJ whole genome shotgun (WGS) entry which is preliminary data.</text>
</comment>
<dbReference type="Pfam" id="PF00126">
    <property type="entry name" value="HTH_1"/>
    <property type="match status" value="1"/>
</dbReference>
<dbReference type="InterPro" id="IPR036390">
    <property type="entry name" value="WH_DNA-bd_sf"/>
</dbReference>
<dbReference type="InterPro" id="IPR000847">
    <property type="entry name" value="LysR_HTH_N"/>
</dbReference>